<dbReference type="EMBL" id="BK032856">
    <property type="protein sequence ID" value="DAF64315.1"/>
    <property type="molecule type" value="Genomic_DNA"/>
</dbReference>
<keyword evidence="1" id="KW-0472">Membrane</keyword>
<organism evidence="2">
    <name type="scientific">Podoviridae sp. ct2m58</name>
    <dbReference type="NCBI Taxonomy" id="2827721"/>
    <lineage>
        <taxon>Viruses</taxon>
        <taxon>Duplodnaviria</taxon>
        <taxon>Heunggongvirae</taxon>
        <taxon>Uroviricota</taxon>
        <taxon>Caudoviricetes</taxon>
    </lineage>
</organism>
<keyword evidence="1" id="KW-0812">Transmembrane</keyword>
<evidence type="ECO:0000313" key="2">
    <source>
        <dbReference type="EMBL" id="DAF64315.1"/>
    </source>
</evidence>
<reference evidence="2" key="1">
    <citation type="journal article" date="2021" name="Proc. Natl. Acad. Sci. U.S.A.">
        <title>A Catalog of Tens of Thousands of Viruses from Human Metagenomes Reveals Hidden Associations with Chronic Diseases.</title>
        <authorList>
            <person name="Tisza M.J."/>
            <person name="Buck C.B."/>
        </authorList>
    </citation>
    <scope>NUCLEOTIDE SEQUENCE</scope>
    <source>
        <strain evidence="2">Ct2m58</strain>
    </source>
</reference>
<feature type="transmembrane region" description="Helical" evidence="1">
    <location>
        <begin position="13"/>
        <end position="36"/>
    </location>
</feature>
<name>A0A8S5TMI2_9CAUD</name>
<sequence>MYTVRYCYKSWRYYIYTTIVCSFNKCFYTVFCIIIIRI</sequence>
<evidence type="ECO:0000256" key="1">
    <source>
        <dbReference type="SAM" id="Phobius"/>
    </source>
</evidence>
<proteinExistence type="predicted"/>
<keyword evidence="1" id="KW-1133">Transmembrane helix</keyword>
<protein>
    <submittedName>
        <fullName evidence="2">Uncharacterized protein</fullName>
    </submittedName>
</protein>
<accession>A0A8S5TMI2</accession>